<proteinExistence type="predicted"/>
<organism evidence="1 2">
    <name type="scientific">Cichorium intybus</name>
    <name type="common">Chicory</name>
    <dbReference type="NCBI Taxonomy" id="13427"/>
    <lineage>
        <taxon>Eukaryota</taxon>
        <taxon>Viridiplantae</taxon>
        <taxon>Streptophyta</taxon>
        <taxon>Embryophyta</taxon>
        <taxon>Tracheophyta</taxon>
        <taxon>Spermatophyta</taxon>
        <taxon>Magnoliopsida</taxon>
        <taxon>eudicotyledons</taxon>
        <taxon>Gunneridae</taxon>
        <taxon>Pentapetalae</taxon>
        <taxon>asterids</taxon>
        <taxon>campanulids</taxon>
        <taxon>Asterales</taxon>
        <taxon>Asteraceae</taxon>
        <taxon>Cichorioideae</taxon>
        <taxon>Cichorieae</taxon>
        <taxon>Cichoriinae</taxon>
        <taxon>Cichorium</taxon>
    </lineage>
</organism>
<evidence type="ECO:0000313" key="1">
    <source>
        <dbReference type="EMBL" id="KAI3708749.1"/>
    </source>
</evidence>
<reference evidence="2" key="1">
    <citation type="journal article" date="2022" name="Mol. Ecol. Resour.">
        <title>The genomes of chicory, endive, great burdock and yacon provide insights into Asteraceae palaeo-polyploidization history and plant inulin production.</title>
        <authorList>
            <person name="Fan W."/>
            <person name="Wang S."/>
            <person name="Wang H."/>
            <person name="Wang A."/>
            <person name="Jiang F."/>
            <person name="Liu H."/>
            <person name="Zhao H."/>
            <person name="Xu D."/>
            <person name="Zhang Y."/>
        </authorList>
    </citation>
    <scope>NUCLEOTIDE SEQUENCE [LARGE SCALE GENOMIC DNA]</scope>
    <source>
        <strain evidence="2">cv. Punajuju</strain>
    </source>
</reference>
<comment type="caution">
    <text evidence="1">The sequence shown here is derived from an EMBL/GenBank/DDBJ whole genome shotgun (WGS) entry which is preliminary data.</text>
</comment>
<name>A0ACB9AET7_CICIN</name>
<accession>A0ACB9AET7</accession>
<reference evidence="1 2" key="2">
    <citation type="journal article" date="2022" name="Mol. Ecol. Resour.">
        <title>The genomes of chicory, endive, great burdock and yacon provide insights into Asteraceae paleo-polyploidization history and plant inulin production.</title>
        <authorList>
            <person name="Fan W."/>
            <person name="Wang S."/>
            <person name="Wang H."/>
            <person name="Wang A."/>
            <person name="Jiang F."/>
            <person name="Liu H."/>
            <person name="Zhao H."/>
            <person name="Xu D."/>
            <person name="Zhang Y."/>
        </authorList>
    </citation>
    <scope>NUCLEOTIDE SEQUENCE [LARGE SCALE GENOMIC DNA]</scope>
    <source>
        <strain evidence="2">cv. Punajuju</strain>
        <tissue evidence="1">Leaves</tissue>
    </source>
</reference>
<dbReference type="EMBL" id="CM042015">
    <property type="protein sequence ID" value="KAI3708749.1"/>
    <property type="molecule type" value="Genomic_DNA"/>
</dbReference>
<evidence type="ECO:0000313" key="2">
    <source>
        <dbReference type="Proteomes" id="UP001055811"/>
    </source>
</evidence>
<keyword evidence="2" id="KW-1185">Reference proteome</keyword>
<sequence>MTGYGNTFSGTSKVTGSLLSLPKLNYDMVFLFEHVVIRSYHLCVCMVNVQKCQELSLLTVVLVAANLVGASMILHLFA</sequence>
<protein>
    <submittedName>
        <fullName evidence="1">Uncharacterized protein</fullName>
    </submittedName>
</protein>
<dbReference type="Proteomes" id="UP001055811">
    <property type="component" value="Linkage Group LG07"/>
</dbReference>
<gene>
    <name evidence="1" type="ORF">L2E82_38166</name>
</gene>